<sequence length="856" mass="96507">MSRLLLITLLSVLVLKGMGQKSPQINLSDEGGHALIKGASGFNVRIADKVWSYTHPDFIAAVDSMKPGWLRYFSGTMGDAFNAATGLYDYDYAWQFDHQKQYLNGYAFTHVKGPHTVADLYQVLGRVGGKLVVTINGFTETPEIAAELARFCKNNHIEVEAWQFCNEPYFYVPNRDRYWWNDGADYAAKMKPFADSIRAVFPDAKLALNFTWDGIWGFMREIHSYQEEEGRYWNVFSKHSYAPHIGGRESAESAYRRGNTKLIQATSLKAMKQIEDFTWEGVPLMVTEFGTWNRALSRIYSAVYNAEYTLRQLEHENAFLIGSHEISNKAHPAKGWNDEVLEAFRSGKELNTDSLRTGIRFSDEGKAIYLVHQATNQSDFTFKSETINGPMVPGMKGAEEKGWYARGFKGVGAYDYLVICNRSGETISPAISYNGKPLDGTLEGMHIFNEDGKGRASEIMSFTSRAADFQVKPYSVTFVKWAKEQEIVPTQTRIFSKSIAEDGAELKWWKLENVKGYQLKVTSKNGTDVLEVGADVTNYQLEGLQPGERYEVSVSGFNDRGEGKSSTPVSFVMAEPASPAIFKTARRYQTVTLMWRSVPDANGYYVYQKDTNGNLEVHDAGNVFGYRVENLTYDQPYEFWVRAYNGFGEGEPSSQVVITCKEELPIPPRNISAKETRGGVELCWLVQDTINPDVKYKVFRGASPYNLKPIANDIVGDAYLDENQDTEEVYYSVKAYNLAGETNFFASTATVIRSDELLKLEVASIEREGEEFKVKVSFQNFPTDGDVYFGVAISNVSYLNVEERTYFTEQISDNSYMVSIPAKDLRGNDKYAVKALIMTNGAPKYSEPPHRNISND</sequence>
<protein>
    <submittedName>
        <fullName evidence="3">Fibronectin type III domain protein</fullName>
    </submittedName>
</protein>
<dbReference type="SUPFAM" id="SSF51445">
    <property type="entry name" value="(Trans)glycosidases"/>
    <property type="match status" value="1"/>
</dbReference>
<dbReference type="InterPro" id="IPR003961">
    <property type="entry name" value="FN3_dom"/>
</dbReference>
<dbReference type="AlphaFoldDB" id="A0A3D9L749"/>
<comment type="caution">
    <text evidence="3">The sequence shown here is derived from an EMBL/GenBank/DDBJ whole genome shotgun (WGS) entry which is preliminary data.</text>
</comment>
<gene>
    <name evidence="3" type="ORF">C7460_106102</name>
</gene>
<dbReference type="PANTHER" id="PTHR46708">
    <property type="entry name" value="TENASCIN"/>
    <property type="match status" value="1"/>
</dbReference>
<dbReference type="PANTHER" id="PTHR46708:SF2">
    <property type="entry name" value="FIBRONECTIN TYPE-III DOMAIN-CONTAINING PROTEIN"/>
    <property type="match status" value="1"/>
</dbReference>
<dbReference type="SUPFAM" id="SSF49265">
    <property type="entry name" value="Fibronectin type III"/>
    <property type="match status" value="1"/>
</dbReference>
<feature type="domain" description="Fibronectin type-III" evidence="2">
    <location>
        <begin position="488"/>
        <end position="576"/>
    </location>
</feature>
<accession>A0A3D9L749</accession>
<evidence type="ECO:0000259" key="2">
    <source>
        <dbReference type="PROSITE" id="PS50853"/>
    </source>
</evidence>
<organism evidence="3 4">
    <name type="scientific">Marinoscillum furvescens DSM 4134</name>
    <dbReference type="NCBI Taxonomy" id="1122208"/>
    <lineage>
        <taxon>Bacteria</taxon>
        <taxon>Pseudomonadati</taxon>
        <taxon>Bacteroidota</taxon>
        <taxon>Cytophagia</taxon>
        <taxon>Cytophagales</taxon>
        <taxon>Reichenbachiellaceae</taxon>
        <taxon>Marinoscillum</taxon>
    </lineage>
</organism>
<dbReference type="Proteomes" id="UP000256779">
    <property type="component" value="Unassembled WGS sequence"/>
</dbReference>
<dbReference type="InterPro" id="IPR036116">
    <property type="entry name" value="FN3_sf"/>
</dbReference>
<dbReference type="CDD" id="cd00063">
    <property type="entry name" value="FN3"/>
    <property type="match status" value="2"/>
</dbReference>
<dbReference type="InterPro" id="IPR017853">
    <property type="entry name" value="GH"/>
</dbReference>
<keyword evidence="1" id="KW-0677">Repeat</keyword>
<dbReference type="Gene3D" id="2.60.40.10">
    <property type="entry name" value="Immunoglobulins"/>
    <property type="match status" value="3"/>
</dbReference>
<dbReference type="RefSeq" id="WP_115867685.1">
    <property type="nucleotide sequence ID" value="NZ_QREG01000006.1"/>
</dbReference>
<feature type="domain" description="Fibronectin type-III" evidence="2">
    <location>
        <begin position="577"/>
        <end position="663"/>
    </location>
</feature>
<dbReference type="InterPro" id="IPR013783">
    <property type="entry name" value="Ig-like_fold"/>
</dbReference>
<keyword evidence="4" id="KW-1185">Reference proteome</keyword>
<reference evidence="3 4" key="1">
    <citation type="submission" date="2018-07" db="EMBL/GenBank/DDBJ databases">
        <title>Genomic Encyclopedia of Type Strains, Phase IV (KMG-IV): sequencing the most valuable type-strain genomes for metagenomic binning, comparative biology and taxonomic classification.</title>
        <authorList>
            <person name="Goeker M."/>
        </authorList>
    </citation>
    <scope>NUCLEOTIDE SEQUENCE [LARGE SCALE GENOMIC DNA]</scope>
    <source>
        <strain evidence="3 4">DSM 4134</strain>
    </source>
</reference>
<evidence type="ECO:0000313" key="4">
    <source>
        <dbReference type="Proteomes" id="UP000256779"/>
    </source>
</evidence>
<dbReference type="PROSITE" id="PS50853">
    <property type="entry name" value="FN3"/>
    <property type="match status" value="2"/>
</dbReference>
<dbReference type="EMBL" id="QREG01000006">
    <property type="protein sequence ID" value="REE00163.1"/>
    <property type="molecule type" value="Genomic_DNA"/>
</dbReference>
<dbReference type="Pfam" id="PF00041">
    <property type="entry name" value="fn3"/>
    <property type="match status" value="2"/>
</dbReference>
<dbReference type="SMART" id="SM00060">
    <property type="entry name" value="FN3"/>
    <property type="match status" value="3"/>
</dbReference>
<proteinExistence type="predicted"/>
<evidence type="ECO:0000313" key="3">
    <source>
        <dbReference type="EMBL" id="REE00163.1"/>
    </source>
</evidence>
<dbReference type="Gene3D" id="3.20.20.80">
    <property type="entry name" value="Glycosidases"/>
    <property type="match status" value="1"/>
</dbReference>
<evidence type="ECO:0000256" key="1">
    <source>
        <dbReference type="ARBA" id="ARBA00022737"/>
    </source>
</evidence>
<dbReference type="InterPro" id="IPR050991">
    <property type="entry name" value="ECM_Regulatory_Proteins"/>
</dbReference>
<dbReference type="OrthoDB" id="926075at2"/>
<name>A0A3D9L749_MARFU</name>